<reference evidence="2" key="1">
    <citation type="journal article" date="2021" name="Sci. Adv.">
        <title>The American lobster genome reveals insights on longevity, neural, and immune adaptations.</title>
        <authorList>
            <person name="Polinski J.M."/>
            <person name="Zimin A.V."/>
            <person name="Clark K.F."/>
            <person name="Kohn A.B."/>
            <person name="Sadowski N."/>
            <person name="Timp W."/>
            <person name="Ptitsyn A."/>
            <person name="Khanna P."/>
            <person name="Romanova D.Y."/>
            <person name="Williams P."/>
            <person name="Greenwood S.J."/>
            <person name="Moroz L.L."/>
            <person name="Walt D.R."/>
            <person name="Bodnar A.G."/>
        </authorList>
    </citation>
    <scope>NUCLEOTIDE SEQUENCE</scope>
    <source>
        <strain evidence="2">GMGI-L3</strain>
    </source>
</reference>
<feature type="compositionally biased region" description="Polar residues" evidence="1">
    <location>
        <begin position="24"/>
        <end position="44"/>
    </location>
</feature>
<name>A0A8J5JB61_HOMAM</name>
<evidence type="ECO:0000313" key="2">
    <source>
        <dbReference type="EMBL" id="KAG7154094.1"/>
    </source>
</evidence>
<evidence type="ECO:0000313" key="4">
    <source>
        <dbReference type="Proteomes" id="UP000747542"/>
    </source>
</evidence>
<organism evidence="2 4">
    <name type="scientific">Homarus americanus</name>
    <name type="common">American lobster</name>
    <dbReference type="NCBI Taxonomy" id="6706"/>
    <lineage>
        <taxon>Eukaryota</taxon>
        <taxon>Metazoa</taxon>
        <taxon>Ecdysozoa</taxon>
        <taxon>Arthropoda</taxon>
        <taxon>Crustacea</taxon>
        <taxon>Multicrustacea</taxon>
        <taxon>Malacostraca</taxon>
        <taxon>Eumalacostraca</taxon>
        <taxon>Eucarida</taxon>
        <taxon>Decapoda</taxon>
        <taxon>Pleocyemata</taxon>
        <taxon>Astacidea</taxon>
        <taxon>Nephropoidea</taxon>
        <taxon>Nephropidae</taxon>
        <taxon>Homarus</taxon>
    </lineage>
</organism>
<gene>
    <name evidence="2" type="ORF">Hamer_G026567</name>
    <name evidence="3" type="ORF">Hamer_G029701</name>
</gene>
<feature type="compositionally biased region" description="Basic and acidic residues" evidence="1">
    <location>
        <begin position="1"/>
        <end position="10"/>
    </location>
</feature>
<evidence type="ECO:0000313" key="3">
    <source>
        <dbReference type="EMBL" id="KAG7159716.1"/>
    </source>
</evidence>
<sequence length="165" mass="17109">MENQLKEKDAIPLQLSPTEIAADSVTTVEQSSDTGGDVTYSDTGATAAAEQSSEGDSGTGDKSSDTGGAVAAAEQSFEGGAVADLGTAEKNADIGGAVADSDIGVNYFTLPNSEFYDKIMEKRKKRKVLAENLPLCGNSAFEQITNATGVSVPVDTDDRINGWHN</sequence>
<dbReference type="EMBL" id="JAHLQT010045278">
    <property type="protein sequence ID" value="KAG7154094.1"/>
    <property type="molecule type" value="Genomic_DNA"/>
</dbReference>
<keyword evidence="4" id="KW-1185">Reference proteome</keyword>
<evidence type="ECO:0000256" key="1">
    <source>
        <dbReference type="SAM" id="MobiDB-lite"/>
    </source>
</evidence>
<protein>
    <submittedName>
        <fullName evidence="2">Uncharacterized protein</fullName>
    </submittedName>
</protein>
<comment type="caution">
    <text evidence="2">The sequence shown here is derived from an EMBL/GenBank/DDBJ whole genome shotgun (WGS) entry which is preliminary data.</text>
</comment>
<dbReference type="Proteomes" id="UP000747542">
    <property type="component" value="Unassembled WGS sequence"/>
</dbReference>
<feature type="region of interest" description="Disordered" evidence="1">
    <location>
        <begin position="1"/>
        <end position="75"/>
    </location>
</feature>
<accession>A0A8J5JB61</accession>
<dbReference type="AlphaFoldDB" id="A0A8J5JB61"/>
<dbReference type="EMBL" id="JAHLQT010032608">
    <property type="protein sequence ID" value="KAG7159716.1"/>
    <property type="molecule type" value="Genomic_DNA"/>
</dbReference>
<proteinExistence type="predicted"/>